<dbReference type="GO" id="GO:0000209">
    <property type="term" value="P:protein polyubiquitination"/>
    <property type="evidence" value="ECO:0007669"/>
    <property type="project" value="TreeGrafter"/>
</dbReference>
<dbReference type="GO" id="GO:0043161">
    <property type="term" value="P:proteasome-mediated ubiquitin-dependent protein catabolic process"/>
    <property type="evidence" value="ECO:0007669"/>
    <property type="project" value="TreeGrafter"/>
</dbReference>
<dbReference type="Gene3D" id="2.60.40.10">
    <property type="entry name" value="Immunoglobulins"/>
    <property type="match status" value="1"/>
</dbReference>
<feature type="repeat" description="NHL" evidence="2">
    <location>
        <begin position="644"/>
        <end position="684"/>
    </location>
</feature>
<feature type="repeat" description="NHL" evidence="2">
    <location>
        <begin position="826"/>
        <end position="869"/>
    </location>
</feature>
<dbReference type="SUPFAM" id="SSF49265">
    <property type="entry name" value="Fibronectin type III"/>
    <property type="match status" value="1"/>
</dbReference>
<dbReference type="RefSeq" id="XP_019626729.1">
    <property type="nucleotide sequence ID" value="XM_019771170.1"/>
</dbReference>
<dbReference type="KEGG" id="bbel:109471815"/>
<dbReference type="GO" id="GO:0061630">
    <property type="term" value="F:ubiquitin protein ligase activity"/>
    <property type="evidence" value="ECO:0007669"/>
    <property type="project" value="TreeGrafter"/>
</dbReference>
<organism evidence="6 7">
    <name type="scientific">Branchiostoma belcheri</name>
    <name type="common">Amphioxus</name>
    <dbReference type="NCBI Taxonomy" id="7741"/>
    <lineage>
        <taxon>Eukaryota</taxon>
        <taxon>Metazoa</taxon>
        <taxon>Chordata</taxon>
        <taxon>Cephalochordata</taxon>
        <taxon>Leptocardii</taxon>
        <taxon>Amphioxiformes</taxon>
        <taxon>Branchiostomatidae</taxon>
        <taxon>Branchiostoma</taxon>
    </lineage>
</organism>
<keyword evidence="6" id="KW-1185">Reference proteome</keyword>
<evidence type="ECO:0000256" key="1">
    <source>
        <dbReference type="ARBA" id="ARBA00022737"/>
    </source>
</evidence>
<dbReference type="PROSITE" id="PS51125">
    <property type="entry name" value="NHL"/>
    <property type="match status" value="3"/>
</dbReference>
<evidence type="ECO:0000313" key="7">
    <source>
        <dbReference type="RefSeq" id="XP_019626729.1"/>
    </source>
</evidence>
<gene>
    <name evidence="7" type="primary">LOC109471815</name>
</gene>
<dbReference type="SUPFAM" id="SSF101898">
    <property type="entry name" value="NHL repeat"/>
    <property type="match status" value="1"/>
</dbReference>
<dbReference type="FunFam" id="2.120.10.30:FF:000064">
    <property type="entry name" value="Uncharacterized protein"/>
    <property type="match status" value="1"/>
</dbReference>
<dbReference type="FunFam" id="2.40.10.500:FF:000001">
    <property type="entry name" value="tripartite motif-containing protein 3-like"/>
    <property type="match status" value="1"/>
</dbReference>
<name>A0A6P4YYE7_BRABE</name>
<dbReference type="InterPro" id="IPR013783">
    <property type="entry name" value="Ig-like_fold"/>
</dbReference>
<keyword evidence="1" id="KW-0677">Repeat</keyword>
<evidence type="ECO:0000256" key="4">
    <source>
        <dbReference type="SAM" id="MobiDB-lite"/>
    </source>
</evidence>
<feature type="compositionally biased region" description="Basic and acidic residues" evidence="4">
    <location>
        <begin position="20"/>
        <end position="29"/>
    </location>
</feature>
<feature type="domain" description="Fibronectin type-III" evidence="5">
    <location>
        <begin position="36"/>
        <end position="147"/>
    </location>
</feature>
<feature type="region of interest" description="Disordered" evidence="4">
    <location>
        <begin position="1"/>
        <end position="29"/>
    </location>
</feature>
<dbReference type="InterPro" id="IPR001258">
    <property type="entry name" value="NHL_repeat"/>
</dbReference>
<dbReference type="GeneID" id="109471815"/>
<dbReference type="Pfam" id="PF17170">
    <property type="entry name" value="DUF5128"/>
    <property type="match status" value="1"/>
</dbReference>
<dbReference type="PANTHER" id="PTHR24104:SF50">
    <property type="entry name" value="SMP-30_GLUCONOLACTONASE_LRE-LIKE REGION DOMAIN-CONTAINING PROTEIN"/>
    <property type="match status" value="1"/>
</dbReference>
<sequence>MASDFTDLGPIGNRPAPPTRSDEGKQQQRETLRIKAPDGLEVVETDNRSVKLRWNQLSSNTDQHPAGYELVGYRLEQRIPFGSPQLSEWISAHGQNEVIEPTTEFRVVDLTPYQRYQICVRSALLNSEGDDVLSERSVRVHVLTRKQYQPYRPRSVRLDDTHGSRKLTWTEPKPAEDVSPESYQYVVESSLHVADNIENAWMECSVTTQHEWIVSVEQSGDYRFRVSTNNTEKNVHSLPQEMEHPRIYIRIETPAQVRLEFRFTEVQWRFPGQYEGQYPGSIIFVISCHDLSSLRELWMNYRLGKVKKFIQYLLARHNELDTELEVKIEEKDFYASRRHLLLTRPTDRGFRVARLGDAPPRGTGLGLSEDFPVYCRPTSHRTTCSQLDFLDPAVPNKQLHGLDQTTAVDDLMALSLSGAEVSCLSWTSYDDLYSASNSGASNSGSFDSGSLDLGSKSSIPLMEHDNEAREMLIHKQEEEIQRLQEINKTMADQIQALTAENTKMSNQLADVPDLREELRGWREKAEESQKVLSEQEREIQQLQETKKSMATRIEELLHRLTSLQPDDSEEAGLKDIADNLAVAAMELRESDEASQKVLSEARLQIQQVQETFKNVAGTVEKLTPQASSLPELKVLGQKLQRVTFGREGSGPGQFKNPWGVAVSEKGEIFLADKENQRIQVFTLQGTFVRQFPTVVSGEQKMDPHDVALDGEGNLWVVGATDSADFAVQYDKQGRMLGKFDLQKTGWGRGVAVDTRRNHILITQTTGDWDNQHGEGLVFRPDGTLVGTVGQQQGMKYPWYITVDGNILVSDRQNHCVYVYNEDGQFLFQFGGEGSGEGQLCRPRGICTDRAGNIIVADTGNSRVEMFDKTGKFLKHIATDMWALWAVAMATQGQLVVTDYVEHKVSIFQDF</sequence>
<dbReference type="PROSITE" id="PS50853">
    <property type="entry name" value="FN3"/>
    <property type="match status" value="1"/>
</dbReference>
<dbReference type="InterPro" id="IPR036116">
    <property type="entry name" value="FN3_sf"/>
</dbReference>
<proteinExistence type="predicted"/>
<dbReference type="InterPro" id="IPR050952">
    <property type="entry name" value="TRIM-NHL_E3_ligases"/>
</dbReference>
<reference evidence="7" key="1">
    <citation type="submission" date="2025-08" db="UniProtKB">
        <authorList>
            <consortium name="RefSeq"/>
        </authorList>
    </citation>
    <scope>IDENTIFICATION</scope>
    <source>
        <tissue evidence="7">Gonad</tissue>
    </source>
</reference>
<dbReference type="AlphaFoldDB" id="A0A6P4YYE7"/>
<dbReference type="CDD" id="cd00063">
    <property type="entry name" value="FN3"/>
    <property type="match status" value="1"/>
</dbReference>
<keyword evidence="3" id="KW-0175">Coiled coil</keyword>
<dbReference type="Proteomes" id="UP000515135">
    <property type="component" value="Unplaced"/>
</dbReference>
<feature type="coiled-coil region" evidence="3">
    <location>
        <begin position="466"/>
        <end position="559"/>
    </location>
</feature>
<accession>A0A6P4YYE7</accession>
<dbReference type="OrthoDB" id="10485651at2759"/>
<dbReference type="PANTHER" id="PTHR24104">
    <property type="entry name" value="E3 UBIQUITIN-PROTEIN LIGASE NHLRC1-RELATED"/>
    <property type="match status" value="1"/>
</dbReference>
<evidence type="ECO:0000313" key="6">
    <source>
        <dbReference type="Proteomes" id="UP000515135"/>
    </source>
</evidence>
<dbReference type="Pfam" id="PF01436">
    <property type="entry name" value="NHL"/>
    <property type="match status" value="1"/>
</dbReference>
<feature type="repeat" description="NHL" evidence="2">
    <location>
        <begin position="782"/>
        <end position="822"/>
    </location>
</feature>
<dbReference type="Gene3D" id="2.120.10.30">
    <property type="entry name" value="TolB, C-terminal domain"/>
    <property type="match status" value="2"/>
</dbReference>
<protein>
    <submittedName>
        <fullName evidence="7">Uncharacterized protein LOC109471815</fullName>
    </submittedName>
</protein>
<evidence type="ECO:0000259" key="5">
    <source>
        <dbReference type="PROSITE" id="PS50853"/>
    </source>
</evidence>
<dbReference type="InterPro" id="IPR003961">
    <property type="entry name" value="FN3_dom"/>
</dbReference>
<evidence type="ECO:0000256" key="2">
    <source>
        <dbReference type="PROSITE-ProRule" id="PRU00504"/>
    </source>
</evidence>
<dbReference type="InterPro" id="IPR011042">
    <property type="entry name" value="6-blade_b-propeller_TolB-like"/>
</dbReference>
<dbReference type="SMART" id="SM00060">
    <property type="entry name" value="FN3"/>
    <property type="match status" value="2"/>
</dbReference>
<evidence type="ECO:0000256" key="3">
    <source>
        <dbReference type="SAM" id="Coils"/>
    </source>
</evidence>